<organism evidence="1">
    <name type="scientific">viral metagenome</name>
    <dbReference type="NCBI Taxonomy" id="1070528"/>
    <lineage>
        <taxon>unclassified sequences</taxon>
        <taxon>metagenomes</taxon>
        <taxon>organismal metagenomes</taxon>
    </lineage>
</organism>
<accession>A0A6C0AFJ9</accession>
<proteinExistence type="predicted"/>
<protein>
    <submittedName>
        <fullName evidence="1">Uncharacterized protein</fullName>
    </submittedName>
</protein>
<dbReference type="Gene3D" id="3.90.550.20">
    <property type="match status" value="1"/>
</dbReference>
<dbReference type="InterPro" id="IPR029044">
    <property type="entry name" value="Nucleotide-diphossugar_trans"/>
</dbReference>
<dbReference type="AlphaFoldDB" id="A0A6C0AFJ9"/>
<sequence length="393" mass="46941">MEIFFKSLTNREPKENEIIEDFEDLKIKLLNSKEYKNNLKNKKVISEKYILKLNENNYLNYCSNSRIILHNYFFSKITREQCTKLSNLNKFGSCGLPKNEAHEKAEIFFSNFFDTILNIEDNNIPQNQDILEDNNIPQNQDILDNNHIPHNHHRIWITSNETPYECDESIINIYIKSLDAFDNSWTHYFWCLDASKIPLTIKKLKEKNIIIIEFLNLIESFRTCKIFWNLYNQNYFTFCSDFIRMEIVNLYGGLYMDLGTEVTQNFNHYINNFDYIFYYEMFTKSVIGIPDICMMALKKNSKLLETYLNIYKEFEFLPEDIKNIYSSSEGFVYLKGSFFLLSLINSEADNKTKILYFNGENHFNIKHQNTWKNQPKFGNSFFEQYSKKNILTL</sequence>
<dbReference type="Pfam" id="PF04488">
    <property type="entry name" value="Gly_transf_sug"/>
    <property type="match status" value="1"/>
</dbReference>
<dbReference type="InterPro" id="IPR007577">
    <property type="entry name" value="GlycoTrfase_DXD_sugar-bd_CS"/>
</dbReference>
<dbReference type="EMBL" id="MN740597">
    <property type="protein sequence ID" value="QHS78466.1"/>
    <property type="molecule type" value="Genomic_DNA"/>
</dbReference>
<evidence type="ECO:0000313" key="1">
    <source>
        <dbReference type="EMBL" id="QHS78466.1"/>
    </source>
</evidence>
<dbReference type="SUPFAM" id="SSF53448">
    <property type="entry name" value="Nucleotide-diphospho-sugar transferases"/>
    <property type="match status" value="1"/>
</dbReference>
<reference evidence="1" key="1">
    <citation type="journal article" date="2020" name="Nature">
        <title>Giant virus diversity and host interactions through global metagenomics.</title>
        <authorList>
            <person name="Schulz F."/>
            <person name="Roux S."/>
            <person name="Paez-Espino D."/>
            <person name="Jungbluth S."/>
            <person name="Walsh D.A."/>
            <person name="Denef V.J."/>
            <person name="McMahon K.D."/>
            <person name="Konstantinidis K.T."/>
            <person name="Eloe-Fadrosh E.A."/>
            <person name="Kyrpides N.C."/>
            <person name="Woyke T."/>
        </authorList>
    </citation>
    <scope>NUCLEOTIDE SEQUENCE</scope>
    <source>
        <strain evidence="1">GVMAG-S-1021933-23</strain>
    </source>
</reference>
<name>A0A6C0AFJ9_9ZZZZ</name>